<dbReference type="PANTHER" id="PTHR33170">
    <property type="entry name" value="DUF4283 DOMAIN-CONTAINING PROTEIN-RELATED"/>
    <property type="match status" value="1"/>
</dbReference>
<organism evidence="2 3">
    <name type="scientific">Urochloa decumbens</name>
    <dbReference type="NCBI Taxonomy" id="240449"/>
    <lineage>
        <taxon>Eukaryota</taxon>
        <taxon>Viridiplantae</taxon>
        <taxon>Streptophyta</taxon>
        <taxon>Embryophyta</taxon>
        <taxon>Tracheophyta</taxon>
        <taxon>Spermatophyta</taxon>
        <taxon>Magnoliopsida</taxon>
        <taxon>Liliopsida</taxon>
        <taxon>Poales</taxon>
        <taxon>Poaceae</taxon>
        <taxon>PACMAD clade</taxon>
        <taxon>Panicoideae</taxon>
        <taxon>Panicodae</taxon>
        <taxon>Paniceae</taxon>
        <taxon>Melinidinae</taxon>
        <taxon>Urochloa</taxon>
    </lineage>
</organism>
<dbReference type="Proteomes" id="UP001497457">
    <property type="component" value="Chromosome 26rd"/>
</dbReference>
<name>A0ABC9BPW2_9POAL</name>
<feature type="compositionally biased region" description="Basic and acidic residues" evidence="1">
    <location>
        <begin position="160"/>
        <end position="183"/>
    </location>
</feature>
<proteinExistence type="predicted"/>
<sequence length="297" mass="33577">MKMDEYRFLVKFPPNKKVESKVIGKDTFFYLKKDTVMASLRVWDGDIEPVGHLTEALVVVKGVPPKWADWITIKEIASSLGKLLEVDWQTLFASFFTTIRVRINCKDPKCIPKERVVEMDDQLYILEYTVEGLEQDVSKNNGGDAGNGPDSDDEDDLLDDDHKEDKEPNLEEAQEGKQGDAGDKGSTGKQLGKGNGNSSQRSHSVKKAQDSLNCRWENRLLGEEVYIPNCVNLLKAMEIHDSDEDLDKPEEGAEEDDDMATFPEEWTQPDLNLFGRNNYSLEDKGKVELEEACIEEP</sequence>
<protein>
    <submittedName>
        <fullName evidence="2">Uncharacterized protein</fullName>
    </submittedName>
</protein>
<evidence type="ECO:0000313" key="3">
    <source>
        <dbReference type="Proteomes" id="UP001497457"/>
    </source>
</evidence>
<reference evidence="2 3" key="2">
    <citation type="submission" date="2024-10" db="EMBL/GenBank/DDBJ databases">
        <authorList>
            <person name="Ryan C."/>
        </authorList>
    </citation>
    <scope>NUCLEOTIDE SEQUENCE [LARGE SCALE GENOMIC DNA]</scope>
</reference>
<evidence type="ECO:0000256" key="1">
    <source>
        <dbReference type="SAM" id="MobiDB-lite"/>
    </source>
</evidence>
<feature type="region of interest" description="Disordered" evidence="1">
    <location>
        <begin position="243"/>
        <end position="274"/>
    </location>
</feature>
<dbReference type="EMBL" id="OZ075136">
    <property type="protein sequence ID" value="CAL5003276.1"/>
    <property type="molecule type" value="Genomic_DNA"/>
</dbReference>
<dbReference type="AlphaFoldDB" id="A0ABC9BPW2"/>
<accession>A0ABC9BPW2</accession>
<feature type="compositionally biased region" description="Acidic residues" evidence="1">
    <location>
        <begin position="243"/>
        <end position="259"/>
    </location>
</feature>
<reference evidence="3" key="1">
    <citation type="submission" date="2024-06" db="EMBL/GenBank/DDBJ databases">
        <authorList>
            <person name="Ryan C."/>
        </authorList>
    </citation>
    <scope>NUCLEOTIDE SEQUENCE [LARGE SCALE GENOMIC DNA]</scope>
</reference>
<gene>
    <name evidence="2" type="ORF">URODEC1_LOCUS66332</name>
</gene>
<feature type="region of interest" description="Disordered" evidence="1">
    <location>
        <begin position="136"/>
        <end position="209"/>
    </location>
</feature>
<keyword evidence="3" id="KW-1185">Reference proteome</keyword>
<evidence type="ECO:0000313" key="2">
    <source>
        <dbReference type="EMBL" id="CAL5003276.1"/>
    </source>
</evidence>
<feature type="compositionally biased region" description="Acidic residues" evidence="1">
    <location>
        <begin position="150"/>
        <end position="159"/>
    </location>
</feature>